<feature type="domain" description="ABC transporter" evidence="5">
    <location>
        <begin position="265"/>
        <end position="501"/>
    </location>
</feature>
<evidence type="ECO:0000256" key="1">
    <source>
        <dbReference type="ARBA" id="ARBA00005417"/>
    </source>
</evidence>
<evidence type="ECO:0000256" key="2">
    <source>
        <dbReference type="ARBA" id="ARBA00022448"/>
    </source>
</evidence>
<dbReference type="Gene3D" id="3.40.50.300">
    <property type="entry name" value="P-loop containing nucleotide triphosphate hydrolases"/>
    <property type="match status" value="2"/>
</dbReference>
<keyword evidence="2" id="KW-0813">Transport</keyword>
<evidence type="ECO:0000313" key="7">
    <source>
        <dbReference type="Proteomes" id="UP001596302"/>
    </source>
</evidence>
<keyword evidence="7" id="KW-1185">Reference proteome</keyword>
<dbReference type="PANTHER" id="PTHR43776">
    <property type="entry name" value="TRANSPORT ATP-BINDING PROTEIN"/>
    <property type="match status" value="1"/>
</dbReference>
<reference evidence="7" key="1">
    <citation type="journal article" date="2019" name="Int. J. Syst. Evol. Microbiol.">
        <title>The Global Catalogue of Microorganisms (GCM) 10K type strain sequencing project: providing services to taxonomists for standard genome sequencing and annotation.</title>
        <authorList>
            <consortium name="The Broad Institute Genomics Platform"/>
            <consortium name="The Broad Institute Genome Sequencing Center for Infectious Disease"/>
            <person name="Wu L."/>
            <person name="Ma J."/>
        </authorList>
    </citation>
    <scope>NUCLEOTIDE SEQUENCE [LARGE SCALE GENOMIC DNA]</scope>
    <source>
        <strain evidence="7">CCM 8391</strain>
    </source>
</reference>
<dbReference type="CDD" id="cd03257">
    <property type="entry name" value="ABC_NikE_OppD_transporters"/>
    <property type="match status" value="1"/>
</dbReference>
<comment type="similarity">
    <text evidence="1">Belongs to the ABC transporter superfamily.</text>
</comment>
<dbReference type="SUPFAM" id="SSF52540">
    <property type="entry name" value="P-loop containing nucleoside triphosphate hydrolases"/>
    <property type="match status" value="2"/>
</dbReference>
<dbReference type="SMART" id="SM00382">
    <property type="entry name" value="AAA"/>
    <property type="match status" value="2"/>
</dbReference>
<dbReference type="GO" id="GO:0005524">
    <property type="term" value="F:ATP binding"/>
    <property type="evidence" value="ECO:0007669"/>
    <property type="project" value="UniProtKB-KW"/>
</dbReference>
<dbReference type="InterPro" id="IPR050319">
    <property type="entry name" value="ABC_transp_ATP-bind"/>
</dbReference>
<protein>
    <submittedName>
        <fullName evidence="6">ABC transporter ATP-binding protein</fullName>
    </submittedName>
</protein>
<dbReference type="PANTHER" id="PTHR43776:SF7">
    <property type="entry name" value="D,D-DIPEPTIDE TRANSPORT ATP-BINDING PROTEIN DDPF-RELATED"/>
    <property type="match status" value="1"/>
</dbReference>
<keyword evidence="3" id="KW-0547">Nucleotide-binding</keyword>
<feature type="domain" description="ABC transporter" evidence="5">
    <location>
        <begin position="4"/>
        <end position="242"/>
    </location>
</feature>
<evidence type="ECO:0000259" key="5">
    <source>
        <dbReference type="PROSITE" id="PS50893"/>
    </source>
</evidence>
<dbReference type="InterPro" id="IPR027417">
    <property type="entry name" value="P-loop_NTPase"/>
</dbReference>
<dbReference type="PROSITE" id="PS00211">
    <property type="entry name" value="ABC_TRANSPORTER_1"/>
    <property type="match status" value="1"/>
</dbReference>
<dbReference type="RefSeq" id="WP_379586137.1">
    <property type="nucleotide sequence ID" value="NZ_JBHSQW010000034.1"/>
</dbReference>
<dbReference type="InterPro" id="IPR003439">
    <property type="entry name" value="ABC_transporter-like_ATP-bd"/>
</dbReference>
<dbReference type="Pfam" id="PF00005">
    <property type="entry name" value="ABC_tran"/>
    <property type="match status" value="2"/>
</dbReference>
<evidence type="ECO:0000256" key="4">
    <source>
        <dbReference type="ARBA" id="ARBA00022840"/>
    </source>
</evidence>
<dbReference type="InterPro" id="IPR017871">
    <property type="entry name" value="ABC_transporter-like_CS"/>
</dbReference>
<keyword evidence="4 6" id="KW-0067">ATP-binding</keyword>
<evidence type="ECO:0000256" key="3">
    <source>
        <dbReference type="ARBA" id="ARBA00022741"/>
    </source>
</evidence>
<dbReference type="PROSITE" id="PS50893">
    <property type="entry name" value="ABC_TRANSPORTER_2"/>
    <property type="match status" value="2"/>
</dbReference>
<proteinExistence type="inferred from homology"/>
<dbReference type="InterPro" id="IPR003593">
    <property type="entry name" value="AAA+_ATPase"/>
</dbReference>
<gene>
    <name evidence="6" type="ORF">ACFQE5_16575</name>
</gene>
<sequence>MSLLTARDLTVDFGGRAVLHGVDLDVAPGEALVVLGGSGSGKSTLLRALLGLVPAPGRVRAGTLALHTGGGWVDLTRRGAWRRVRGREIGMVFQDPALALTPLRRVGSLVAEAASEPNRVEPLLAAGGLADPGRVAARRACELSGGQAQRVGLVLAVAGGPRMLLADEPTTALDGPARDALVGRLRERADAGTAVVLVTHDVSVAAAFADRIIVLDGGRVVEQGPPTGVLGDPGHAATRALVRDVPWSLPARTRPVPRPARPPVVRVRGLAKAFAGTGPVLAGLDLDVADGEVVGIIGRSGEGKTTLLRCLLGLQRPDAGDLLLGGVDPAAAGWAAVRRAVSLVPQDPRASLNPWRTAAQLVADPLDFHRIGDRAFRRKRARDLLAAVGLGEMADRRPNALSTGQCQRVSIARALAVRPRLLVADEPASALDVTLQAEVITLLSRVVAEHGMSALVVSHDLHVLERLCDRIAVLDDGRLVEDLPVDRLRADATHPRTRALLAAYPTDPLAVAAG</sequence>
<name>A0ABW1J640_9PSEU</name>
<comment type="caution">
    <text evidence="6">The sequence shown here is derived from an EMBL/GenBank/DDBJ whole genome shotgun (WGS) entry which is preliminary data.</text>
</comment>
<evidence type="ECO:0000313" key="6">
    <source>
        <dbReference type="EMBL" id="MFC5995825.1"/>
    </source>
</evidence>
<organism evidence="6 7">
    <name type="scientific">Pseudonocardia hispaniensis</name>
    <dbReference type="NCBI Taxonomy" id="904933"/>
    <lineage>
        <taxon>Bacteria</taxon>
        <taxon>Bacillati</taxon>
        <taxon>Actinomycetota</taxon>
        <taxon>Actinomycetes</taxon>
        <taxon>Pseudonocardiales</taxon>
        <taxon>Pseudonocardiaceae</taxon>
        <taxon>Pseudonocardia</taxon>
    </lineage>
</organism>
<dbReference type="Proteomes" id="UP001596302">
    <property type="component" value="Unassembled WGS sequence"/>
</dbReference>
<dbReference type="EMBL" id="JBHSQW010000034">
    <property type="protein sequence ID" value="MFC5995825.1"/>
    <property type="molecule type" value="Genomic_DNA"/>
</dbReference>
<accession>A0ABW1J640</accession>